<keyword evidence="4" id="KW-0874">Quinone</keyword>
<accession>A0A5J6Z9E4</accession>
<feature type="transmembrane region" description="Helical" evidence="11">
    <location>
        <begin position="117"/>
        <end position="135"/>
    </location>
</feature>
<feature type="compositionally biased region" description="Polar residues" evidence="10">
    <location>
        <begin position="26"/>
        <end position="36"/>
    </location>
</feature>
<feature type="transmembrane region" description="Helical" evidence="11">
    <location>
        <begin position="50"/>
        <end position="74"/>
    </location>
</feature>
<dbReference type="OrthoDB" id="9783799at2"/>
<keyword evidence="14" id="KW-1185">Reference proteome</keyword>
<dbReference type="RefSeq" id="WP_151902347.1">
    <property type="nucleotide sequence ID" value="NZ_CP045032.1"/>
</dbReference>
<evidence type="ECO:0000256" key="11">
    <source>
        <dbReference type="SAM" id="Phobius"/>
    </source>
</evidence>
<evidence type="ECO:0000256" key="9">
    <source>
        <dbReference type="ARBA" id="ARBA00023284"/>
    </source>
</evidence>
<evidence type="ECO:0000259" key="12">
    <source>
        <dbReference type="SMART" id="SM00756"/>
    </source>
</evidence>
<feature type="transmembrane region" description="Helical" evidence="11">
    <location>
        <begin position="166"/>
        <end position="191"/>
    </location>
</feature>
<organism evidence="13 14">
    <name type="scientific">Corynebacterium urogenitale</name>
    <dbReference type="NCBI Taxonomy" id="2487892"/>
    <lineage>
        <taxon>Bacteria</taxon>
        <taxon>Bacillati</taxon>
        <taxon>Actinomycetota</taxon>
        <taxon>Actinomycetes</taxon>
        <taxon>Mycobacteriales</taxon>
        <taxon>Corynebacteriaceae</taxon>
        <taxon>Corynebacterium</taxon>
    </lineage>
</organism>
<keyword evidence="9" id="KW-0676">Redox-active center</keyword>
<dbReference type="GO" id="GO:0016020">
    <property type="term" value="C:membrane"/>
    <property type="evidence" value="ECO:0007669"/>
    <property type="project" value="UniProtKB-SubCell"/>
</dbReference>
<evidence type="ECO:0000256" key="1">
    <source>
        <dbReference type="ARBA" id="ARBA00004141"/>
    </source>
</evidence>
<dbReference type="SMART" id="SM00756">
    <property type="entry name" value="VKc"/>
    <property type="match status" value="1"/>
</dbReference>
<feature type="region of interest" description="Disordered" evidence="10">
    <location>
        <begin position="26"/>
        <end position="45"/>
    </location>
</feature>
<keyword evidence="5 11" id="KW-1133">Transmembrane helix</keyword>
<keyword evidence="6" id="KW-0560">Oxidoreductase</keyword>
<feature type="domain" description="Vitamin K epoxide reductase" evidence="12">
    <location>
        <begin position="53"/>
        <end position="194"/>
    </location>
</feature>
<name>A0A5J6Z9E4_9CORY</name>
<dbReference type="InterPro" id="IPR041714">
    <property type="entry name" value="VKOR_Actinobacteria"/>
</dbReference>
<dbReference type="KEGG" id="cuo:CUROG_02650"/>
<evidence type="ECO:0000256" key="6">
    <source>
        <dbReference type="ARBA" id="ARBA00023002"/>
    </source>
</evidence>
<dbReference type="Proteomes" id="UP000326711">
    <property type="component" value="Chromosome"/>
</dbReference>
<proteinExistence type="inferred from homology"/>
<dbReference type="InterPro" id="IPR038354">
    <property type="entry name" value="VKOR_sf"/>
</dbReference>
<evidence type="ECO:0000313" key="13">
    <source>
        <dbReference type="EMBL" id="QFQ01919.1"/>
    </source>
</evidence>
<dbReference type="InterPro" id="IPR012932">
    <property type="entry name" value="VKOR"/>
</dbReference>
<feature type="transmembrane region" description="Helical" evidence="11">
    <location>
        <begin position="211"/>
        <end position="232"/>
    </location>
</feature>
<dbReference type="CDD" id="cd12922">
    <property type="entry name" value="VKOR_5"/>
    <property type="match status" value="1"/>
</dbReference>
<evidence type="ECO:0000256" key="8">
    <source>
        <dbReference type="ARBA" id="ARBA00023157"/>
    </source>
</evidence>
<evidence type="ECO:0000256" key="7">
    <source>
        <dbReference type="ARBA" id="ARBA00023136"/>
    </source>
</evidence>
<dbReference type="Pfam" id="PF07884">
    <property type="entry name" value="VKOR"/>
    <property type="match status" value="1"/>
</dbReference>
<protein>
    <submittedName>
        <fullName evidence="13">Vitamin K epoxide reductase family protein</fullName>
    </submittedName>
</protein>
<dbReference type="GO" id="GO:0048038">
    <property type="term" value="F:quinone binding"/>
    <property type="evidence" value="ECO:0007669"/>
    <property type="project" value="UniProtKB-KW"/>
</dbReference>
<comment type="subcellular location">
    <subcellularLocation>
        <location evidence="1">Membrane</location>
        <topology evidence="1">Multi-pass membrane protein</topology>
    </subcellularLocation>
</comment>
<reference evidence="14" key="1">
    <citation type="submission" date="2019-10" db="EMBL/GenBank/DDBJ databases">
        <title>Complete genome sequence of Corynebacterium urogenitalis DSM 108747, isolated from the genital tract of a cow.</title>
        <authorList>
            <person name="Ruckert C."/>
            <person name="Ballas P."/>
            <person name="Wagener K."/>
            <person name="Drillich M."/>
            <person name="Kaempfer P."/>
            <person name="Busse H.-J."/>
            <person name="Ehling-Schulz M."/>
        </authorList>
    </citation>
    <scope>NUCLEOTIDE SEQUENCE [LARGE SCALE GENOMIC DNA]</scope>
    <source>
        <strain evidence="14">LMM 1652</strain>
    </source>
</reference>
<gene>
    <name evidence="13" type="ORF">CUROG_02650</name>
</gene>
<evidence type="ECO:0000256" key="10">
    <source>
        <dbReference type="SAM" id="MobiDB-lite"/>
    </source>
</evidence>
<dbReference type="Gene3D" id="1.20.1440.130">
    <property type="entry name" value="VKOR domain"/>
    <property type="match status" value="1"/>
</dbReference>
<keyword evidence="8" id="KW-1015">Disulfide bond</keyword>
<keyword evidence="7 11" id="KW-0472">Membrane</keyword>
<feature type="transmembrane region" description="Helical" evidence="11">
    <location>
        <begin position="142"/>
        <end position="160"/>
    </location>
</feature>
<dbReference type="GO" id="GO:0016491">
    <property type="term" value="F:oxidoreductase activity"/>
    <property type="evidence" value="ECO:0007669"/>
    <property type="project" value="UniProtKB-KW"/>
</dbReference>
<evidence type="ECO:0000256" key="3">
    <source>
        <dbReference type="ARBA" id="ARBA00022692"/>
    </source>
</evidence>
<keyword evidence="3 11" id="KW-0812">Transmembrane</keyword>
<dbReference type="PANTHER" id="PTHR34573">
    <property type="entry name" value="VKC DOMAIN-CONTAINING PROTEIN"/>
    <property type="match status" value="1"/>
</dbReference>
<evidence type="ECO:0000256" key="5">
    <source>
        <dbReference type="ARBA" id="ARBA00022989"/>
    </source>
</evidence>
<evidence type="ECO:0000313" key="14">
    <source>
        <dbReference type="Proteomes" id="UP000326711"/>
    </source>
</evidence>
<dbReference type="PANTHER" id="PTHR34573:SF1">
    <property type="entry name" value="VITAMIN K EPOXIDE REDUCTASE DOMAIN-CONTAINING PROTEIN"/>
    <property type="match status" value="1"/>
</dbReference>
<dbReference type="EMBL" id="CP045032">
    <property type="protein sequence ID" value="QFQ01919.1"/>
    <property type="molecule type" value="Genomic_DNA"/>
</dbReference>
<sequence>MTDGSHHHSGAPKTADNLTVAASSASVKNDATSPQATAPGKRWPDGTNGWGASVIFGIAQALLGAIGLFMSFVITVEKFHLATDPNFVPSCTIDSILQCTSVMESPQASAFGFPNPIIGLVGFPVVITLGVLLAAGVRLPRWIWWGQAIGLLFAVGFVHWLAFNAIYVIIALCPYCMVVWAVTMPLFVMTIVHMVRDRARAKGQYYGGNHFLPVLVVLAWYIAVFLLIWLQFYA</sequence>
<evidence type="ECO:0000256" key="4">
    <source>
        <dbReference type="ARBA" id="ARBA00022719"/>
    </source>
</evidence>
<evidence type="ECO:0000256" key="2">
    <source>
        <dbReference type="ARBA" id="ARBA00006214"/>
    </source>
</evidence>
<comment type="similarity">
    <text evidence="2">Belongs to the VKOR family.</text>
</comment>
<dbReference type="AlphaFoldDB" id="A0A5J6Z9E4"/>